<protein>
    <submittedName>
        <fullName evidence="2">Uncharacterized protein</fullName>
    </submittedName>
</protein>
<evidence type="ECO:0000313" key="2">
    <source>
        <dbReference type="EMBL" id="KAJ7041321.1"/>
    </source>
</evidence>
<evidence type="ECO:0000256" key="1">
    <source>
        <dbReference type="SAM" id="MobiDB-lite"/>
    </source>
</evidence>
<feature type="region of interest" description="Disordered" evidence="1">
    <location>
        <begin position="67"/>
        <end position="123"/>
    </location>
</feature>
<name>A0AAD6T9F3_9AGAR</name>
<proteinExistence type="predicted"/>
<sequence length="194" mass="21103">MFLRIPVLPTPNAPAPIHSSVKLGSLIAQRRPFPGILPQKGMTLSSGKFNIPDVDNCGTHLRLPVTTRELRGRNKSFTGPPRAPLLPPDPTSFLLRPPTSLDDPAPPFDRTPPFDDPTRPSAVPTHLRSAGWLLTLSSPVSAIYLRRQPPPRYPALARRATLRPSLSLPASRTLHAPAVPSFRLLAPPSTPRGQ</sequence>
<evidence type="ECO:0000313" key="3">
    <source>
        <dbReference type="Proteomes" id="UP001218188"/>
    </source>
</evidence>
<dbReference type="AlphaFoldDB" id="A0AAD6T9F3"/>
<accession>A0AAD6T9F3</accession>
<comment type="caution">
    <text evidence="2">The sequence shown here is derived from an EMBL/GenBank/DDBJ whole genome shotgun (WGS) entry which is preliminary data.</text>
</comment>
<organism evidence="2 3">
    <name type="scientific">Mycena alexandri</name>
    <dbReference type="NCBI Taxonomy" id="1745969"/>
    <lineage>
        <taxon>Eukaryota</taxon>
        <taxon>Fungi</taxon>
        <taxon>Dikarya</taxon>
        <taxon>Basidiomycota</taxon>
        <taxon>Agaricomycotina</taxon>
        <taxon>Agaricomycetes</taxon>
        <taxon>Agaricomycetidae</taxon>
        <taxon>Agaricales</taxon>
        <taxon>Marasmiineae</taxon>
        <taxon>Mycenaceae</taxon>
        <taxon>Mycena</taxon>
    </lineage>
</organism>
<dbReference type="Proteomes" id="UP001218188">
    <property type="component" value="Unassembled WGS sequence"/>
</dbReference>
<dbReference type="EMBL" id="JARJCM010000017">
    <property type="protein sequence ID" value="KAJ7041321.1"/>
    <property type="molecule type" value="Genomic_DNA"/>
</dbReference>
<feature type="compositionally biased region" description="Pro residues" evidence="1">
    <location>
        <begin position="81"/>
        <end position="90"/>
    </location>
</feature>
<gene>
    <name evidence="2" type="ORF">C8F04DRAFT_1253018</name>
</gene>
<reference evidence="2" key="1">
    <citation type="submission" date="2023-03" db="EMBL/GenBank/DDBJ databases">
        <title>Massive genome expansion in bonnet fungi (Mycena s.s.) driven by repeated elements and novel gene families across ecological guilds.</title>
        <authorList>
            <consortium name="Lawrence Berkeley National Laboratory"/>
            <person name="Harder C.B."/>
            <person name="Miyauchi S."/>
            <person name="Viragh M."/>
            <person name="Kuo A."/>
            <person name="Thoen E."/>
            <person name="Andreopoulos B."/>
            <person name="Lu D."/>
            <person name="Skrede I."/>
            <person name="Drula E."/>
            <person name="Henrissat B."/>
            <person name="Morin E."/>
            <person name="Kohler A."/>
            <person name="Barry K."/>
            <person name="LaButti K."/>
            <person name="Morin E."/>
            <person name="Salamov A."/>
            <person name="Lipzen A."/>
            <person name="Mereny Z."/>
            <person name="Hegedus B."/>
            <person name="Baldrian P."/>
            <person name="Stursova M."/>
            <person name="Weitz H."/>
            <person name="Taylor A."/>
            <person name="Grigoriev I.V."/>
            <person name="Nagy L.G."/>
            <person name="Martin F."/>
            <person name="Kauserud H."/>
        </authorList>
    </citation>
    <scope>NUCLEOTIDE SEQUENCE</scope>
    <source>
        <strain evidence="2">CBHHK200</strain>
    </source>
</reference>
<keyword evidence="3" id="KW-1185">Reference proteome</keyword>